<evidence type="ECO:0000313" key="2">
    <source>
        <dbReference type="Proteomes" id="UP000325081"/>
    </source>
</evidence>
<keyword evidence="1" id="KW-0808">Transferase</keyword>
<name>A0A5A7PZJ8_STRAF</name>
<reference evidence="2" key="1">
    <citation type="journal article" date="2019" name="Curr. Biol.">
        <title>Genome Sequence of Striga asiatica Provides Insight into the Evolution of Plant Parasitism.</title>
        <authorList>
            <person name="Yoshida S."/>
            <person name="Kim S."/>
            <person name="Wafula E.K."/>
            <person name="Tanskanen J."/>
            <person name="Kim Y.M."/>
            <person name="Honaas L."/>
            <person name="Yang Z."/>
            <person name="Spallek T."/>
            <person name="Conn C.E."/>
            <person name="Ichihashi Y."/>
            <person name="Cheong K."/>
            <person name="Cui S."/>
            <person name="Der J.P."/>
            <person name="Gundlach H."/>
            <person name="Jiao Y."/>
            <person name="Hori C."/>
            <person name="Ishida J.K."/>
            <person name="Kasahara H."/>
            <person name="Kiba T."/>
            <person name="Kim M.S."/>
            <person name="Koo N."/>
            <person name="Laohavisit A."/>
            <person name="Lee Y.H."/>
            <person name="Lumba S."/>
            <person name="McCourt P."/>
            <person name="Mortimer J.C."/>
            <person name="Mutuku J.M."/>
            <person name="Nomura T."/>
            <person name="Sasaki-Sekimoto Y."/>
            <person name="Seto Y."/>
            <person name="Wang Y."/>
            <person name="Wakatake T."/>
            <person name="Sakakibara H."/>
            <person name="Demura T."/>
            <person name="Yamaguchi S."/>
            <person name="Yoneyama K."/>
            <person name="Manabe R.I."/>
            <person name="Nelson D.C."/>
            <person name="Schulman A.H."/>
            <person name="Timko M.P."/>
            <person name="dePamphilis C.W."/>
            <person name="Choi D."/>
            <person name="Shirasu K."/>
        </authorList>
    </citation>
    <scope>NUCLEOTIDE SEQUENCE [LARGE SCALE GENOMIC DNA]</scope>
    <source>
        <strain evidence="2">cv. UVA1</strain>
    </source>
</reference>
<protein>
    <submittedName>
        <fullName evidence="1">Leucyl/phenylalanyl-tRNA--protein transferase</fullName>
    </submittedName>
</protein>
<proteinExistence type="predicted"/>
<dbReference type="GO" id="GO:0016740">
    <property type="term" value="F:transferase activity"/>
    <property type="evidence" value="ECO:0007669"/>
    <property type="project" value="UniProtKB-KW"/>
</dbReference>
<gene>
    <name evidence="1" type="ORF">STAS_14839</name>
</gene>
<dbReference type="AlphaFoldDB" id="A0A5A7PZJ8"/>
<keyword evidence="2" id="KW-1185">Reference proteome</keyword>
<accession>A0A5A7PZJ8</accession>
<dbReference type="Proteomes" id="UP000325081">
    <property type="component" value="Unassembled WGS sequence"/>
</dbReference>
<organism evidence="1 2">
    <name type="scientific">Striga asiatica</name>
    <name type="common">Asiatic witchweed</name>
    <name type="synonym">Buchnera asiatica</name>
    <dbReference type="NCBI Taxonomy" id="4170"/>
    <lineage>
        <taxon>Eukaryota</taxon>
        <taxon>Viridiplantae</taxon>
        <taxon>Streptophyta</taxon>
        <taxon>Embryophyta</taxon>
        <taxon>Tracheophyta</taxon>
        <taxon>Spermatophyta</taxon>
        <taxon>Magnoliopsida</taxon>
        <taxon>eudicotyledons</taxon>
        <taxon>Gunneridae</taxon>
        <taxon>Pentapetalae</taxon>
        <taxon>asterids</taxon>
        <taxon>lamiids</taxon>
        <taxon>Lamiales</taxon>
        <taxon>Orobanchaceae</taxon>
        <taxon>Buchnereae</taxon>
        <taxon>Striga</taxon>
    </lineage>
</organism>
<sequence>MKFAAVVTLGEDGGCAGKCCGRPSQGQFCWCRLRPKPYSNNWPSRFRFPLPLKAVSDGDGSMARGGTGGGERRVGRRFCAVYAILRWSLDGRERTGRGGWMTAVGEEGCDPQQPAGLVEVDC</sequence>
<dbReference type="EMBL" id="BKCP01005472">
    <property type="protein sequence ID" value="GER38323.1"/>
    <property type="molecule type" value="Genomic_DNA"/>
</dbReference>
<evidence type="ECO:0000313" key="1">
    <source>
        <dbReference type="EMBL" id="GER38323.1"/>
    </source>
</evidence>
<comment type="caution">
    <text evidence="1">The sequence shown here is derived from an EMBL/GenBank/DDBJ whole genome shotgun (WGS) entry which is preliminary data.</text>
</comment>